<feature type="compositionally biased region" description="Polar residues" evidence="1">
    <location>
        <begin position="487"/>
        <end position="498"/>
    </location>
</feature>
<evidence type="ECO:0000313" key="3">
    <source>
        <dbReference type="Proteomes" id="UP000644660"/>
    </source>
</evidence>
<feature type="compositionally biased region" description="Polar residues" evidence="1">
    <location>
        <begin position="416"/>
        <end position="429"/>
    </location>
</feature>
<feature type="compositionally biased region" description="Polar residues" evidence="1">
    <location>
        <begin position="645"/>
        <end position="657"/>
    </location>
</feature>
<dbReference type="OrthoDB" id="4069534at2759"/>
<comment type="caution">
    <text evidence="2">The sequence shown here is derived from an EMBL/GenBank/DDBJ whole genome shotgun (WGS) entry which is preliminary data.</text>
</comment>
<feature type="compositionally biased region" description="Polar residues" evidence="1">
    <location>
        <begin position="388"/>
        <end position="405"/>
    </location>
</feature>
<evidence type="ECO:0000313" key="2">
    <source>
        <dbReference type="EMBL" id="CAB4253921.1"/>
    </source>
</evidence>
<feature type="compositionally biased region" description="Basic and acidic residues" evidence="1">
    <location>
        <begin position="532"/>
        <end position="554"/>
    </location>
</feature>
<feature type="compositionally biased region" description="Polar residues" evidence="1">
    <location>
        <begin position="367"/>
        <end position="379"/>
    </location>
</feature>
<dbReference type="AlphaFoldDB" id="A0A8H2VE85"/>
<dbReference type="RefSeq" id="XP_041405766.1">
    <property type="nucleotide sequence ID" value="XM_041549832.1"/>
</dbReference>
<feature type="compositionally biased region" description="Acidic residues" evidence="1">
    <location>
        <begin position="232"/>
        <end position="241"/>
    </location>
</feature>
<keyword evidence="3" id="KW-1185">Reference proteome</keyword>
<dbReference type="Proteomes" id="UP000644660">
    <property type="component" value="Unassembled WGS sequence"/>
</dbReference>
<feature type="compositionally biased region" description="Polar residues" evidence="1">
    <location>
        <begin position="578"/>
        <end position="587"/>
    </location>
</feature>
<name>A0A8H2VE85_9SACH</name>
<feature type="compositionally biased region" description="Basic and acidic residues" evidence="1">
    <location>
        <begin position="430"/>
        <end position="441"/>
    </location>
</feature>
<feature type="compositionally biased region" description="Low complexity" evidence="1">
    <location>
        <begin position="459"/>
        <end position="474"/>
    </location>
</feature>
<evidence type="ECO:0000256" key="1">
    <source>
        <dbReference type="SAM" id="MobiDB-lite"/>
    </source>
</evidence>
<feature type="compositionally biased region" description="Low complexity" evidence="1">
    <location>
        <begin position="734"/>
        <end position="756"/>
    </location>
</feature>
<reference evidence="2 3" key="1">
    <citation type="submission" date="2020-05" db="EMBL/GenBank/DDBJ databases">
        <authorList>
            <person name="Casaregola S."/>
            <person name="Devillers H."/>
            <person name="Grondin C."/>
        </authorList>
    </citation>
    <scope>NUCLEOTIDE SEQUENCE [LARGE SCALE GENOMIC DNA]</scope>
    <source>
        <strain evidence="2 3">CLIB 1767</strain>
    </source>
</reference>
<feature type="compositionally biased region" description="Basic and acidic residues" evidence="1">
    <location>
        <begin position="154"/>
        <end position="167"/>
    </location>
</feature>
<dbReference type="GeneID" id="64856896"/>
<feature type="compositionally biased region" description="Polar residues" evidence="1">
    <location>
        <begin position="43"/>
        <end position="52"/>
    </location>
</feature>
<feature type="compositionally biased region" description="Basic and acidic residues" evidence="1">
    <location>
        <begin position="110"/>
        <end position="131"/>
    </location>
</feature>
<feature type="region of interest" description="Disordered" evidence="1">
    <location>
        <begin position="154"/>
        <end position="316"/>
    </location>
</feature>
<feature type="region of interest" description="Disordered" evidence="1">
    <location>
        <begin position="110"/>
        <end position="139"/>
    </location>
</feature>
<feature type="compositionally biased region" description="Low complexity" evidence="1">
    <location>
        <begin position="557"/>
        <end position="577"/>
    </location>
</feature>
<feature type="region of interest" description="Disordered" evidence="1">
    <location>
        <begin position="1"/>
        <end position="54"/>
    </location>
</feature>
<sequence length="776" mass="87348">MNDTKIRNDPELDNFLRRTHEIDNERKQKRNNGPPALKPKPRLTSQRNQFNESDLKEARKILHGSDMIEFNEEMVVDGSEYNDNGEDDLTFKSAYNYEKTFSPKKKNYSLDKLDLERDETREYLPPRKSQNEDDSMSFSVSKEDFLLLQRLKKDKELSKGVKPRQEIPPKVTSSSSETPGKDAFSPRKKTMPTRGKPRANNVKIQYDVDIDMDTPSLPPRRSRRETRGPESRDDEDDEDNDVYIRRFNRIHDERNSSPPPQLPTRPNGNRSYIHEYKNDDGDSGDEMDKPSLPSRAHARSTKIPEQEIKILPPAIKSKPVLNKPRIPVMTSELNEKEEQDTIKNIAPEPMSAIELIDEEAYLISLSESNTPPSMDTVSVKSIKPANKSLKSPITNSIRSTNSSLSPVPPTSRKSNDTTTFLDSLSQNKLSETHGKLPDTPKKKAQLQGLDYLDSVQMKSPSPQVSPSNSQTPSPIKTRISKLPRSESFINSALNSNLKSAKKVGPPVVKDKPTLPSKPQKFTNDHINSSSDSKNEEKEASLKSFKIGKDQKDSSVTKIPPKVPIKNNKIKLPILKPIQNKSPATKAQKSVENEHKLELPKLRSIDKNQPDSIDEGKKSNRPDVPKRKPTIPEALVNAKSLKKTNIDNSDPNSKDFSTSIPEALMKKNNLTRAKIAPAVPERKISLPEALKRVNQLKSQSNESKAPQNPSKQPINVQLETVMALHQRKTFNGSNSPSQPTPMRRTRTTLSTPSKSTPLVHVTKARAKGPKRKLPSKI</sequence>
<dbReference type="EMBL" id="CAEFZW010000003">
    <property type="protein sequence ID" value="CAB4253921.1"/>
    <property type="molecule type" value="Genomic_DNA"/>
</dbReference>
<feature type="region of interest" description="Disordered" evidence="1">
    <location>
        <begin position="367"/>
        <end position="657"/>
    </location>
</feature>
<gene>
    <name evidence="2" type="ORF">KABA2_03S08404</name>
</gene>
<feature type="region of interest" description="Disordered" evidence="1">
    <location>
        <begin position="726"/>
        <end position="776"/>
    </location>
</feature>
<feature type="compositionally biased region" description="Basic and acidic residues" evidence="1">
    <location>
        <begin position="1"/>
        <end position="26"/>
    </location>
</feature>
<organism evidence="2 3">
    <name type="scientific">Maudiozyma barnettii</name>
    <dbReference type="NCBI Taxonomy" id="61262"/>
    <lineage>
        <taxon>Eukaryota</taxon>
        <taxon>Fungi</taxon>
        <taxon>Dikarya</taxon>
        <taxon>Ascomycota</taxon>
        <taxon>Saccharomycotina</taxon>
        <taxon>Saccharomycetes</taxon>
        <taxon>Saccharomycetales</taxon>
        <taxon>Saccharomycetaceae</taxon>
        <taxon>Maudiozyma</taxon>
    </lineage>
</organism>
<protein>
    <submittedName>
        <fullName evidence="2">Some similarities with Saccharomyces cerevisiae YPR171W BSP1 Adapter that links synaptojanins Inp52p and Inp53p to the cortical actin cytoskeleton</fullName>
    </submittedName>
</protein>
<feature type="compositionally biased region" description="Basic residues" evidence="1">
    <location>
        <begin position="186"/>
        <end position="197"/>
    </location>
</feature>
<feature type="compositionally biased region" description="Basic and acidic residues" evidence="1">
    <location>
        <begin position="588"/>
        <end position="625"/>
    </location>
</feature>
<accession>A0A8H2VE85</accession>
<feature type="compositionally biased region" description="Polar residues" evidence="1">
    <location>
        <begin position="694"/>
        <end position="713"/>
    </location>
</feature>
<feature type="region of interest" description="Disordered" evidence="1">
    <location>
        <begin position="693"/>
        <end position="713"/>
    </location>
</feature>
<proteinExistence type="predicted"/>
<feature type="compositionally biased region" description="Basic residues" evidence="1">
    <location>
        <begin position="761"/>
        <end position="776"/>
    </location>
</feature>